<dbReference type="SUPFAM" id="SSF51658">
    <property type="entry name" value="Xylose isomerase-like"/>
    <property type="match status" value="1"/>
</dbReference>
<reference evidence="3" key="1">
    <citation type="journal article" date="2019" name="Int. J. Syst. Evol. Microbiol.">
        <title>The Global Catalogue of Microorganisms (GCM) 10K type strain sequencing project: providing services to taxonomists for standard genome sequencing and annotation.</title>
        <authorList>
            <consortium name="The Broad Institute Genomics Platform"/>
            <consortium name="The Broad Institute Genome Sequencing Center for Infectious Disease"/>
            <person name="Wu L."/>
            <person name="Ma J."/>
        </authorList>
    </citation>
    <scope>NUCLEOTIDE SEQUENCE [LARGE SCALE GENOMIC DNA]</scope>
    <source>
        <strain evidence="3">JCM 30846</strain>
    </source>
</reference>
<dbReference type="RefSeq" id="WP_345653681.1">
    <property type="nucleotide sequence ID" value="NZ_BAABEP010000062.1"/>
</dbReference>
<name>A0ABP7G306_9ACTN</name>
<dbReference type="InterPro" id="IPR050312">
    <property type="entry name" value="IolE/XylAMocC-like"/>
</dbReference>
<sequence length="325" mass="35207">MGHLHKSFDRRAFLRATAGTTVAVAAASFAGTRSAAAAEPAAPSRLSIPKNRISIQLYSVRDKVTSLGFGVVLPELARMGYNEVEFAGYTQDTSILGRQITPQEIRRILDDNGLRATGSHVGIGNLASGLQRELDTAEILGLPHLGTANAPSGTTTVAAYRAAADDFNAWGRAAAARGIKLYQHNHAGEFGFATDRPAVRLYDVFLRNTDPRYVYLEMDVYWAFVGQYRFPGFEPAAYVRDQPYRYPLFHLKDGVPSPGSGDGYSMVEFGAGTLPYERFVRDIGARDSHIGIYEQDNAVNTQPNPPGSLGAAERSLGGIRHLLGA</sequence>
<dbReference type="Gene3D" id="3.20.20.150">
    <property type="entry name" value="Divalent-metal-dependent TIM barrel enzymes"/>
    <property type="match status" value="1"/>
</dbReference>
<dbReference type="PANTHER" id="PTHR12110:SF41">
    <property type="entry name" value="INOSOSE DEHYDRATASE"/>
    <property type="match status" value="1"/>
</dbReference>
<protein>
    <recommendedName>
        <fullName evidence="1">Xylose isomerase-like TIM barrel domain-containing protein</fullName>
    </recommendedName>
</protein>
<dbReference type="InterPro" id="IPR006311">
    <property type="entry name" value="TAT_signal"/>
</dbReference>
<gene>
    <name evidence="2" type="ORF">GCM10023082_57290</name>
</gene>
<organism evidence="2 3">
    <name type="scientific">Streptomyces tremellae</name>
    <dbReference type="NCBI Taxonomy" id="1124239"/>
    <lineage>
        <taxon>Bacteria</taxon>
        <taxon>Bacillati</taxon>
        <taxon>Actinomycetota</taxon>
        <taxon>Actinomycetes</taxon>
        <taxon>Kitasatosporales</taxon>
        <taxon>Streptomycetaceae</taxon>
        <taxon>Streptomyces</taxon>
    </lineage>
</organism>
<dbReference type="Pfam" id="PF01261">
    <property type="entry name" value="AP_endonuc_2"/>
    <property type="match status" value="1"/>
</dbReference>
<feature type="domain" description="Xylose isomerase-like TIM barrel" evidence="1">
    <location>
        <begin position="75"/>
        <end position="292"/>
    </location>
</feature>
<proteinExistence type="predicted"/>
<dbReference type="Proteomes" id="UP001499884">
    <property type="component" value="Unassembled WGS sequence"/>
</dbReference>
<dbReference type="InterPro" id="IPR013022">
    <property type="entry name" value="Xyl_isomerase-like_TIM-brl"/>
</dbReference>
<accession>A0ABP7G306</accession>
<keyword evidence="3" id="KW-1185">Reference proteome</keyword>
<evidence type="ECO:0000259" key="1">
    <source>
        <dbReference type="Pfam" id="PF01261"/>
    </source>
</evidence>
<evidence type="ECO:0000313" key="2">
    <source>
        <dbReference type="EMBL" id="GAA3754330.1"/>
    </source>
</evidence>
<dbReference type="InterPro" id="IPR036237">
    <property type="entry name" value="Xyl_isomerase-like_sf"/>
</dbReference>
<evidence type="ECO:0000313" key="3">
    <source>
        <dbReference type="Proteomes" id="UP001499884"/>
    </source>
</evidence>
<dbReference type="PROSITE" id="PS51318">
    <property type="entry name" value="TAT"/>
    <property type="match status" value="1"/>
</dbReference>
<dbReference type="EMBL" id="BAABEP010000062">
    <property type="protein sequence ID" value="GAA3754330.1"/>
    <property type="molecule type" value="Genomic_DNA"/>
</dbReference>
<comment type="caution">
    <text evidence="2">The sequence shown here is derived from an EMBL/GenBank/DDBJ whole genome shotgun (WGS) entry which is preliminary data.</text>
</comment>
<dbReference type="PANTHER" id="PTHR12110">
    <property type="entry name" value="HYDROXYPYRUVATE ISOMERASE"/>
    <property type="match status" value="1"/>
</dbReference>